<gene>
    <name evidence="5" type="ORF">PPERSA_10418</name>
</gene>
<evidence type="ECO:0000256" key="3">
    <source>
        <dbReference type="ARBA" id="ARBA00023274"/>
    </source>
</evidence>
<dbReference type="GO" id="GO:0032040">
    <property type="term" value="C:small-subunit processome"/>
    <property type="evidence" value="ECO:0007669"/>
    <property type="project" value="TreeGrafter"/>
</dbReference>
<dbReference type="GO" id="GO:0030686">
    <property type="term" value="C:90S preribosome"/>
    <property type="evidence" value="ECO:0007669"/>
    <property type="project" value="TreeGrafter"/>
</dbReference>
<dbReference type="GO" id="GO:0006412">
    <property type="term" value="P:translation"/>
    <property type="evidence" value="ECO:0007669"/>
    <property type="project" value="InterPro"/>
</dbReference>
<name>A0A0V0QX18_PSEPJ</name>
<dbReference type="Pfam" id="PF01251">
    <property type="entry name" value="Ribosomal_S7e"/>
    <property type="match status" value="1"/>
</dbReference>
<dbReference type="EMBL" id="LDAU01000095">
    <property type="protein sequence ID" value="KRX06560.1"/>
    <property type="molecule type" value="Genomic_DNA"/>
</dbReference>
<evidence type="ECO:0000256" key="2">
    <source>
        <dbReference type="ARBA" id="ARBA00022980"/>
    </source>
</evidence>
<keyword evidence="3" id="KW-0687">Ribonucleoprotein</keyword>
<dbReference type="GO" id="GO:0003735">
    <property type="term" value="F:structural constituent of ribosome"/>
    <property type="evidence" value="ECO:0007669"/>
    <property type="project" value="InterPro"/>
</dbReference>
<dbReference type="Proteomes" id="UP000054937">
    <property type="component" value="Unassembled WGS sequence"/>
</dbReference>
<dbReference type="OrthoDB" id="1724687at2759"/>
<comment type="caution">
    <text evidence="5">The sequence shown here is derived from an EMBL/GenBank/DDBJ whole genome shotgun (WGS) entry which is preliminary data.</text>
</comment>
<dbReference type="InterPro" id="IPR000554">
    <property type="entry name" value="Ribosomal_eS7"/>
</dbReference>
<evidence type="ECO:0000313" key="5">
    <source>
        <dbReference type="EMBL" id="KRX06560.1"/>
    </source>
</evidence>
<evidence type="ECO:0000256" key="1">
    <source>
        <dbReference type="ARBA" id="ARBA00007820"/>
    </source>
</evidence>
<accession>A0A0V0QX18</accession>
<keyword evidence="6" id="KW-1185">Reference proteome</keyword>
<feature type="transmembrane region" description="Helical" evidence="4">
    <location>
        <begin position="103"/>
        <end position="121"/>
    </location>
</feature>
<dbReference type="PANTHER" id="PTHR11278">
    <property type="entry name" value="40S RIBOSOMAL PROTEIN S7"/>
    <property type="match status" value="1"/>
</dbReference>
<organism evidence="5 6">
    <name type="scientific">Pseudocohnilembus persalinus</name>
    <name type="common">Ciliate</name>
    <dbReference type="NCBI Taxonomy" id="266149"/>
    <lineage>
        <taxon>Eukaryota</taxon>
        <taxon>Sar</taxon>
        <taxon>Alveolata</taxon>
        <taxon>Ciliophora</taxon>
        <taxon>Intramacronucleata</taxon>
        <taxon>Oligohymenophorea</taxon>
        <taxon>Scuticociliatia</taxon>
        <taxon>Philasterida</taxon>
        <taxon>Pseudocohnilembidae</taxon>
        <taxon>Pseudocohnilembus</taxon>
    </lineage>
</organism>
<comment type="similarity">
    <text evidence="1">Belongs to the eukaryotic ribosomal protein eS7 family.</text>
</comment>
<dbReference type="PANTHER" id="PTHR11278:SF0">
    <property type="entry name" value="SMALL RIBOSOMAL SUBUNIT PROTEIN ES7"/>
    <property type="match status" value="1"/>
</dbReference>
<protein>
    <recommendedName>
        <fullName evidence="7">40S ribosomal protein S7</fullName>
    </recommendedName>
</protein>
<dbReference type="GO" id="GO:0042274">
    <property type="term" value="P:ribosomal small subunit biogenesis"/>
    <property type="evidence" value="ECO:0007669"/>
    <property type="project" value="TreeGrafter"/>
</dbReference>
<keyword evidence="4" id="KW-0472">Membrane</keyword>
<evidence type="ECO:0000313" key="6">
    <source>
        <dbReference type="Proteomes" id="UP000054937"/>
    </source>
</evidence>
<proteinExistence type="inferred from homology"/>
<dbReference type="GO" id="GO:0006364">
    <property type="term" value="P:rRNA processing"/>
    <property type="evidence" value="ECO:0007669"/>
    <property type="project" value="TreeGrafter"/>
</dbReference>
<dbReference type="AlphaFoldDB" id="A0A0V0QX18"/>
<keyword evidence="2" id="KW-0689">Ribosomal protein</keyword>
<evidence type="ECO:0008006" key="7">
    <source>
        <dbReference type="Google" id="ProtNLM"/>
    </source>
</evidence>
<keyword evidence="4" id="KW-1133">Transmembrane helix</keyword>
<dbReference type="GO" id="GO:0022627">
    <property type="term" value="C:cytosolic small ribosomal subunit"/>
    <property type="evidence" value="ECO:0007669"/>
    <property type="project" value="TreeGrafter"/>
</dbReference>
<dbReference type="InParanoid" id="A0A0V0QX18"/>
<evidence type="ECO:0000256" key="4">
    <source>
        <dbReference type="SAM" id="Phobius"/>
    </source>
</evidence>
<sequence length="362" mass="42173">MTLALITSLFAEKIQTYFSSLELLMITSTIYSLFLLMLEIFYPDHKQFWQTSLEFQKIFGLNSDHQYNQGESLQTLTQKDKKNLIKTYRNQQIFKKYLKIQQIFLLTLILSIILYPSIFLFRTLQDKNTAFSCVSQFQTLKFQPNFKQLCPFTYIGYTTVEIIQGPFMYYIQIGSLSALEQEVGKALVELENSSSSYKADLQTIFATSAQEYSIVKDNKKSKKVVVITIPYPCLKPLQKVHRALVVDLERKLRAQVLVTAKRTILSRWLKSHKSQQRPRSRTLTAVYDSILDDLVLPSVIIGKRIRVRLDGSRFYRITLDQNDKALLEEKVDGIQHVYKKLTTREINIEFAPDVTYHTLKKN</sequence>
<keyword evidence="4" id="KW-0812">Transmembrane</keyword>
<feature type="transmembrane region" description="Helical" evidence="4">
    <location>
        <begin position="23"/>
        <end position="42"/>
    </location>
</feature>
<reference evidence="5 6" key="1">
    <citation type="journal article" date="2015" name="Sci. Rep.">
        <title>Genome of the facultative scuticociliatosis pathogen Pseudocohnilembus persalinus provides insight into its virulence through horizontal gene transfer.</title>
        <authorList>
            <person name="Xiong J."/>
            <person name="Wang G."/>
            <person name="Cheng J."/>
            <person name="Tian M."/>
            <person name="Pan X."/>
            <person name="Warren A."/>
            <person name="Jiang C."/>
            <person name="Yuan D."/>
            <person name="Miao W."/>
        </authorList>
    </citation>
    <scope>NUCLEOTIDE SEQUENCE [LARGE SCALE GENOMIC DNA]</scope>
    <source>
        <strain evidence="5">36N120E</strain>
    </source>
</reference>